<dbReference type="EMBL" id="CAJGYM010000093">
    <property type="protein sequence ID" value="CAD6197424.1"/>
    <property type="molecule type" value="Genomic_DNA"/>
</dbReference>
<name>A0A8S1HN58_9PELO</name>
<dbReference type="GO" id="GO:0004867">
    <property type="term" value="F:serine-type endopeptidase inhibitor activity"/>
    <property type="evidence" value="ECO:0007669"/>
    <property type="project" value="InterPro"/>
</dbReference>
<sequence length="189" mass="20926">MLLILIILIFSPVDGVQKCSSQEECDSKWPQAECIRGRCRCPPNTLRKPSETRGWVCLSVVDAVSGQSGPPLTCPTPEGAGYQVIYRESGELAMCSTKKKGGCPPGYECIQGLSILGPLDGVCCPDRENSCSQPIFDHEDGNLARWGFDGQKCVLFKWNPERPSSANNFKTKLNCEYNCMNDFQYDILM</sequence>
<dbReference type="PANTHER" id="PTHR46339:SF7">
    <property type="entry name" value="BPTI_KUNITZ INHIBITOR DOMAIN-CONTAINING PROTEIN"/>
    <property type="match status" value="1"/>
</dbReference>
<reference evidence="3" key="1">
    <citation type="submission" date="2020-10" db="EMBL/GenBank/DDBJ databases">
        <authorList>
            <person name="Kikuchi T."/>
        </authorList>
    </citation>
    <scope>NUCLEOTIDE SEQUENCE</scope>
    <source>
        <strain evidence="3">NKZ352</strain>
    </source>
</reference>
<evidence type="ECO:0000313" key="3">
    <source>
        <dbReference type="EMBL" id="CAD6197424.1"/>
    </source>
</evidence>
<evidence type="ECO:0000256" key="1">
    <source>
        <dbReference type="SAM" id="SignalP"/>
    </source>
</evidence>
<dbReference type="InterPro" id="IPR002223">
    <property type="entry name" value="Kunitz_BPTI"/>
</dbReference>
<protein>
    <recommendedName>
        <fullName evidence="2">BPTI/Kunitz inhibitor domain-containing protein</fullName>
    </recommendedName>
</protein>
<dbReference type="OrthoDB" id="5770917at2759"/>
<dbReference type="AlphaFoldDB" id="A0A8S1HN58"/>
<dbReference type="InterPro" id="IPR053014">
    <property type="entry name" value="Cuticle_assoc_divergent"/>
</dbReference>
<proteinExistence type="predicted"/>
<accession>A0A8S1HN58</accession>
<keyword evidence="1" id="KW-0732">Signal</keyword>
<evidence type="ECO:0000259" key="2">
    <source>
        <dbReference type="SMART" id="SM00131"/>
    </source>
</evidence>
<feature type="chain" id="PRO_5035944320" description="BPTI/Kunitz inhibitor domain-containing protein" evidence="1">
    <location>
        <begin position="16"/>
        <end position="189"/>
    </location>
</feature>
<feature type="domain" description="BPTI/Kunitz inhibitor" evidence="2">
    <location>
        <begin position="129"/>
        <end position="180"/>
    </location>
</feature>
<evidence type="ECO:0000313" key="4">
    <source>
        <dbReference type="Proteomes" id="UP000835052"/>
    </source>
</evidence>
<dbReference type="InterPro" id="IPR036880">
    <property type="entry name" value="Kunitz_BPTI_sf"/>
</dbReference>
<dbReference type="SUPFAM" id="SSF57362">
    <property type="entry name" value="BPTI-like"/>
    <property type="match status" value="1"/>
</dbReference>
<gene>
    <name evidence="3" type="ORF">CAUJ_LOCUS13333</name>
</gene>
<keyword evidence="4" id="KW-1185">Reference proteome</keyword>
<comment type="caution">
    <text evidence="3">The sequence shown here is derived from an EMBL/GenBank/DDBJ whole genome shotgun (WGS) entry which is preliminary data.</text>
</comment>
<dbReference type="Proteomes" id="UP000835052">
    <property type="component" value="Unassembled WGS sequence"/>
</dbReference>
<dbReference type="PANTHER" id="PTHR46339">
    <property type="entry name" value="PROTEIN CBG15282-RELATED"/>
    <property type="match status" value="1"/>
</dbReference>
<dbReference type="SMART" id="SM00131">
    <property type="entry name" value="KU"/>
    <property type="match status" value="1"/>
</dbReference>
<organism evidence="3 4">
    <name type="scientific">Caenorhabditis auriculariae</name>
    <dbReference type="NCBI Taxonomy" id="2777116"/>
    <lineage>
        <taxon>Eukaryota</taxon>
        <taxon>Metazoa</taxon>
        <taxon>Ecdysozoa</taxon>
        <taxon>Nematoda</taxon>
        <taxon>Chromadorea</taxon>
        <taxon>Rhabditida</taxon>
        <taxon>Rhabditina</taxon>
        <taxon>Rhabditomorpha</taxon>
        <taxon>Rhabditoidea</taxon>
        <taxon>Rhabditidae</taxon>
        <taxon>Peloderinae</taxon>
        <taxon>Caenorhabditis</taxon>
    </lineage>
</organism>
<feature type="signal peptide" evidence="1">
    <location>
        <begin position="1"/>
        <end position="15"/>
    </location>
</feature>